<organism evidence="1 2">
    <name type="scientific">Aquimarina muelleri</name>
    <dbReference type="NCBI Taxonomy" id="279356"/>
    <lineage>
        <taxon>Bacteria</taxon>
        <taxon>Pseudomonadati</taxon>
        <taxon>Bacteroidota</taxon>
        <taxon>Flavobacteriia</taxon>
        <taxon>Flavobacteriales</taxon>
        <taxon>Flavobacteriaceae</taxon>
        <taxon>Aquimarina</taxon>
    </lineage>
</organism>
<dbReference type="InterPro" id="IPR036736">
    <property type="entry name" value="ACP-like_sf"/>
</dbReference>
<dbReference type="Gene3D" id="1.10.1200.10">
    <property type="entry name" value="ACP-like"/>
    <property type="match status" value="1"/>
</dbReference>
<proteinExistence type="predicted"/>
<protein>
    <recommendedName>
        <fullName evidence="3">Acyl carrier protein</fullName>
    </recommendedName>
</protein>
<sequence length="80" mass="9088">MNTSKELLGVFAKAFSTPIEEITEELEYQGIAEWDSMSHLVLVEEIESAYKVSIEMEDVLEMGSVTKVKDMLKKYGIKII</sequence>
<comment type="caution">
    <text evidence="1">The sequence shown here is derived from an EMBL/GenBank/DDBJ whole genome shotgun (WGS) entry which is preliminary data.</text>
</comment>
<evidence type="ECO:0000313" key="2">
    <source>
        <dbReference type="Proteomes" id="UP000601108"/>
    </source>
</evidence>
<gene>
    <name evidence="1" type="ORF">GCM10007384_31240</name>
</gene>
<evidence type="ECO:0008006" key="3">
    <source>
        <dbReference type="Google" id="ProtNLM"/>
    </source>
</evidence>
<dbReference type="EMBL" id="BMWS01000024">
    <property type="protein sequence ID" value="GGX27701.1"/>
    <property type="molecule type" value="Genomic_DNA"/>
</dbReference>
<name>A0A918JZW0_9FLAO</name>
<evidence type="ECO:0000313" key="1">
    <source>
        <dbReference type="EMBL" id="GGX27701.1"/>
    </source>
</evidence>
<reference evidence="1 2" key="1">
    <citation type="journal article" date="2014" name="Int. J. Syst. Evol. Microbiol.">
        <title>Complete genome sequence of Corynebacterium casei LMG S-19264T (=DSM 44701T), isolated from a smear-ripened cheese.</title>
        <authorList>
            <consortium name="US DOE Joint Genome Institute (JGI-PGF)"/>
            <person name="Walter F."/>
            <person name="Albersmeier A."/>
            <person name="Kalinowski J."/>
            <person name="Ruckert C."/>
        </authorList>
    </citation>
    <scope>NUCLEOTIDE SEQUENCE [LARGE SCALE GENOMIC DNA]</scope>
    <source>
        <strain evidence="1 2">KCTC 12285</strain>
    </source>
</reference>
<dbReference type="RefSeq" id="WP_027412798.1">
    <property type="nucleotide sequence ID" value="NZ_BMWS01000024.1"/>
</dbReference>
<keyword evidence="2" id="KW-1185">Reference proteome</keyword>
<dbReference type="SUPFAM" id="SSF47336">
    <property type="entry name" value="ACP-like"/>
    <property type="match status" value="1"/>
</dbReference>
<dbReference type="AlphaFoldDB" id="A0A918JZW0"/>
<dbReference type="Proteomes" id="UP000601108">
    <property type="component" value="Unassembled WGS sequence"/>
</dbReference>
<accession>A0A918JZW0</accession>